<dbReference type="EMBL" id="BSXW01012446">
    <property type="protein sequence ID" value="GMF65134.1"/>
    <property type="molecule type" value="Genomic_DNA"/>
</dbReference>
<dbReference type="AlphaFoldDB" id="A0A9W6YJX8"/>
<proteinExistence type="predicted"/>
<name>A0A9W6YJX8_9STRA</name>
<sequence length="305" mass="34837">METTTTTTAPVLLFVHGSNFCKEIWKPIQRYIKELPLLQTLSDVEFVSIDLPYHGSKRDNSVSAVIDEEAITVDHPASQFITLNTDTIQREVQRLHEAFGKRSIVGVGHSAGATSLWNVEMLNPGTFAGLVLFEPFVENPEHRDPKTERYLFSFALKRQHRWASREAATKHFENVKAFATWDRECLAAWIEGGIVRENDESEAVVLALHPTIEAAIYCGERIWFSDSELLGVACPVTFHSSDDTWLFNHTYFTRLEQRWPHIYTNHPKMKSTTHNLIMEKPEACAKAIHTDLRKLNCFKVANARL</sequence>
<organism evidence="2 3">
    <name type="scientific">Phytophthora lilii</name>
    <dbReference type="NCBI Taxonomy" id="2077276"/>
    <lineage>
        <taxon>Eukaryota</taxon>
        <taxon>Sar</taxon>
        <taxon>Stramenopiles</taxon>
        <taxon>Oomycota</taxon>
        <taxon>Peronosporomycetes</taxon>
        <taxon>Peronosporales</taxon>
        <taxon>Peronosporaceae</taxon>
        <taxon>Phytophthora</taxon>
    </lineage>
</organism>
<dbReference type="Pfam" id="PF12697">
    <property type="entry name" value="Abhydrolase_6"/>
    <property type="match status" value="1"/>
</dbReference>
<evidence type="ECO:0000313" key="2">
    <source>
        <dbReference type="EMBL" id="GMF65134.1"/>
    </source>
</evidence>
<protein>
    <submittedName>
        <fullName evidence="2">Unnamed protein product</fullName>
    </submittedName>
</protein>
<gene>
    <name evidence="2" type="ORF">Plil01_001785200</name>
</gene>
<dbReference type="InterPro" id="IPR029058">
    <property type="entry name" value="AB_hydrolase_fold"/>
</dbReference>
<dbReference type="OrthoDB" id="115372at2759"/>
<evidence type="ECO:0000259" key="1">
    <source>
        <dbReference type="Pfam" id="PF12697"/>
    </source>
</evidence>
<evidence type="ECO:0000313" key="3">
    <source>
        <dbReference type="Proteomes" id="UP001165083"/>
    </source>
</evidence>
<dbReference type="InterPro" id="IPR000073">
    <property type="entry name" value="AB_hydrolase_1"/>
</dbReference>
<accession>A0A9W6YJX8</accession>
<comment type="caution">
    <text evidence="2">The sequence shown here is derived from an EMBL/GenBank/DDBJ whole genome shotgun (WGS) entry which is preliminary data.</text>
</comment>
<keyword evidence="3" id="KW-1185">Reference proteome</keyword>
<dbReference type="Proteomes" id="UP001165083">
    <property type="component" value="Unassembled WGS sequence"/>
</dbReference>
<feature type="domain" description="AB hydrolase-1" evidence="1">
    <location>
        <begin position="12"/>
        <end position="287"/>
    </location>
</feature>
<reference evidence="2" key="1">
    <citation type="submission" date="2023-04" db="EMBL/GenBank/DDBJ databases">
        <title>Phytophthora lilii NBRC 32176.</title>
        <authorList>
            <person name="Ichikawa N."/>
            <person name="Sato H."/>
            <person name="Tonouchi N."/>
        </authorList>
    </citation>
    <scope>NUCLEOTIDE SEQUENCE</scope>
    <source>
        <strain evidence="2">NBRC 32176</strain>
    </source>
</reference>
<dbReference type="Gene3D" id="3.40.50.1820">
    <property type="entry name" value="alpha/beta hydrolase"/>
    <property type="match status" value="1"/>
</dbReference>
<dbReference type="SUPFAM" id="SSF53474">
    <property type="entry name" value="alpha/beta-Hydrolases"/>
    <property type="match status" value="1"/>
</dbReference>